<dbReference type="EMBL" id="EQ988568">
    <property type="protein sequence ID" value="EEF23001.1"/>
    <property type="molecule type" value="Genomic_DNA"/>
</dbReference>
<dbReference type="Proteomes" id="UP000008311">
    <property type="component" value="Unassembled WGS sequence"/>
</dbReference>
<sequence>MPGNTDFRPHLYVGPNGKASKYTYPREVVIIKNIPERNRNEHWANLRAQLHQVIEASTSLAKEAEEYELELSIGVQVAFDSFPEAELEVEKLADANHAIELLNVNT</sequence>
<dbReference type="InParanoid" id="B9TMB4"/>
<organism evidence="1 2">
    <name type="scientific">Ricinus communis</name>
    <name type="common">Castor bean</name>
    <dbReference type="NCBI Taxonomy" id="3988"/>
    <lineage>
        <taxon>Eukaryota</taxon>
        <taxon>Viridiplantae</taxon>
        <taxon>Streptophyta</taxon>
        <taxon>Embryophyta</taxon>
        <taxon>Tracheophyta</taxon>
        <taxon>Spermatophyta</taxon>
        <taxon>Magnoliopsida</taxon>
        <taxon>eudicotyledons</taxon>
        <taxon>Gunneridae</taxon>
        <taxon>Pentapetalae</taxon>
        <taxon>rosids</taxon>
        <taxon>fabids</taxon>
        <taxon>Malpighiales</taxon>
        <taxon>Euphorbiaceae</taxon>
        <taxon>Acalyphoideae</taxon>
        <taxon>Acalypheae</taxon>
        <taxon>Ricinus</taxon>
    </lineage>
</organism>
<accession>B9TMB4</accession>
<dbReference type="AlphaFoldDB" id="B9TMB4"/>
<evidence type="ECO:0000313" key="1">
    <source>
        <dbReference type="EMBL" id="EEF23001.1"/>
    </source>
</evidence>
<keyword evidence="2" id="KW-1185">Reference proteome</keyword>
<proteinExistence type="predicted"/>
<protein>
    <submittedName>
        <fullName evidence="1">Uncharacterized protein</fullName>
    </submittedName>
</protein>
<evidence type="ECO:0000313" key="2">
    <source>
        <dbReference type="Proteomes" id="UP000008311"/>
    </source>
</evidence>
<gene>
    <name evidence="1" type="ORF">RCOM_2086590</name>
</gene>
<name>B9TMB4_RICCO</name>
<reference evidence="2" key="1">
    <citation type="journal article" date="2010" name="Nat. Biotechnol.">
        <title>Draft genome sequence of the oilseed species Ricinus communis.</title>
        <authorList>
            <person name="Chan A.P."/>
            <person name="Crabtree J."/>
            <person name="Zhao Q."/>
            <person name="Lorenzi H."/>
            <person name="Orvis J."/>
            <person name="Puiu D."/>
            <person name="Melake-Berhan A."/>
            <person name="Jones K.M."/>
            <person name="Redman J."/>
            <person name="Chen G."/>
            <person name="Cahoon E.B."/>
            <person name="Gedil M."/>
            <person name="Stanke M."/>
            <person name="Haas B.J."/>
            <person name="Wortman J.R."/>
            <person name="Fraser-Liggett C.M."/>
            <person name="Ravel J."/>
            <person name="Rabinowicz P.D."/>
        </authorList>
    </citation>
    <scope>NUCLEOTIDE SEQUENCE [LARGE SCALE GENOMIC DNA]</scope>
    <source>
        <strain evidence="2">cv. Hale</strain>
    </source>
</reference>
<feature type="non-terminal residue" evidence="1">
    <location>
        <position position="106"/>
    </location>
</feature>